<dbReference type="InterPro" id="IPR005094">
    <property type="entry name" value="Endonuclease_MobA/VirD2"/>
</dbReference>
<feature type="domain" description="MobA/VirD2-like nuclease" evidence="2">
    <location>
        <begin position="17"/>
        <end position="146"/>
    </location>
</feature>
<feature type="compositionally biased region" description="Basic and acidic residues" evidence="1">
    <location>
        <begin position="289"/>
        <end position="299"/>
    </location>
</feature>
<accession>A0A9X3F658</accession>
<protein>
    <submittedName>
        <fullName evidence="3">Relaxase/mobilization nuclease domain-containing protein</fullName>
    </submittedName>
</protein>
<evidence type="ECO:0000313" key="3">
    <source>
        <dbReference type="EMBL" id="MCY1720970.1"/>
    </source>
</evidence>
<comment type="caution">
    <text evidence="3">The sequence shown here is derived from an EMBL/GenBank/DDBJ whole genome shotgun (WGS) entry which is preliminary data.</text>
</comment>
<gene>
    <name evidence="3" type="ORF">OU798_11500</name>
</gene>
<dbReference type="Proteomes" id="UP001145087">
    <property type="component" value="Unassembled WGS sequence"/>
</dbReference>
<evidence type="ECO:0000256" key="1">
    <source>
        <dbReference type="SAM" id="MobiDB-lite"/>
    </source>
</evidence>
<dbReference type="Pfam" id="PF03432">
    <property type="entry name" value="Relaxase"/>
    <property type="match status" value="1"/>
</dbReference>
<proteinExistence type="predicted"/>
<evidence type="ECO:0000313" key="4">
    <source>
        <dbReference type="Proteomes" id="UP001145087"/>
    </source>
</evidence>
<organism evidence="3 4">
    <name type="scientific">Draconibacterium aestuarii</name>
    <dbReference type="NCBI Taxonomy" id="2998507"/>
    <lineage>
        <taxon>Bacteria</taxon>
        <taxon>Pseudomonadati</taxon>
        <taxon>Bacteroidota</taxon>
        <taxon>Bacteroidia</taxon>
        <taxon>Marinilabiliales</taxon>
        <taxon>Prolixibacteraceae</taxon>
        <taxon>Draconibacterium</taxon>
    </lineage>
</organism>
<evidence type="ECO:0000259" key="2">
    <source>
        <dbReference type="Pfam" id="PF03432"/>
    </source>
</evidence>
<sequence length="314" mass="35972">MIAKAKAIAHGSRAIEYALRESKKGSLVASNLVQNETPGEIYNELLALQECNTRCKNKFIRIEIGIAPGDEKKLGDEDLGGICREFSSRFGFENHQWIGCIHRDTEHLHMHMIVNRIGIDQRVYDTSFISKRAGKIAESISRELGLTIANQVKRKSKYRPEVMCFERILAKTLICKAAGEVLSRYPTSLKEFTAMMKKYDIDVQQAVNKKGNTYGLRFTGHNQTFKASQIGKEFGYRTLLNTFKENREILRQDSGHLNKQEQSQGKSVRNAILSGIAYISGPRQLLRENDSRLSEEERKRRQNLKKKRRYGPKF</sequence>
<feature type="region of interest" description="Disordered" evidence="1">
    <location>
        <begin position="289"/>
        <end position="314"/>
    </location>
</feature>
<dbReference type="RefSeq" id="WP_343333304.1">
    <property type="nucleotide sequence ID" value="NZ_JAPOHD010000024.1"/>
</dbReference>
<dbReference type="AlphaFoldDB" id="A0A9X3F658"/>
<feature type="compositionally biased region" description="Basic residues" evidence="1">
    <location>
        <begin position="300"/>
        <end position="314"/>
    </location>
</feature>
<reference evidence="3" key="1">
    <citation type="submission" date="2022-11" db="EMBL/GenBank/DDBJ databases">
        <title>Marilongibacter aestuarii gen. nov., sp. nov., isolated from tidal flat sediment.</title>
        <authorList>
            <person name="Jiayan W."/>
        </authorList>
    </citation>
    <scope>NUCLEOTIDE SEQUENCE</scope>
    <source>
        <strain evidence="3">Z1-6</strain>
    </source>
</reference>
<dbReference type="EMBL" id="JAPOHD010000024">
    <property type="protein sequence ID" value="MCY1720970.1"/>
    <property type="molecule type" value="Genomic_DNA"/>
</dbReference>
<keyword evidence="4" id="KW-1185">Reference proteome</keyword>
<name>A0A9X3F658_9BACT</name>